<proteinExistence type="predicted"/>
<dbReference type="AlphaFoldDB" id="A0A9Q8PAM6"/>
<keyword evidence="3" id="KW-1185">Reference proteome</keyword>
<feature type="region of interest" description="Disordered" evidence="1">
    <location>
        <begin position="60"/>
        <end position="105"/>
    </location>
</feature>
<dbReference type="EMBL" id="CP090168">
    <property type="protein sequence ID" value="UJO18958.1"/>
    <property type="molecule type" value="Genomic_DNA"/>
</dbReference>
<dbReference type="KEGG" id="ffu:CLAFUR5_07692"/>
<dbReference type="GeneID" id="71987570"/>
<name>A0A9Q8PAM6_PASFU</name>
<dbReference type="Proteomes" id="UP000756132">
    <property type="component" value="Chromosome 6"/>
</dbReference>
<feature type="region of interest" description="Disordered" evidence="1">
    <location>
        <begin position="1"/>
        <end position="20"/>
    </location>
</feature>
<gene>
    <name evidence="2" type="ORF">CLAFUR5_07692</name>
</gene>
<feature type="compositionally biased region" description="Polar residues" evidence="1">
    <location>
        <begin position="70"/>
        <end position="86"/>
    </location>
</feature>
<organism evidence="2 3">
    <name type="scientific">Passalora fulva</name>
    <name type="common">Tomato leaf mold</name>
    <name type="synonym">Cladosporium fulvum</name>
    <dbReference type="NCBI Taxonomy" id="5499"/>
    <lineage>
        <taxon>Eukaryota</taxon>
        <taxon>Fungi</taxon>
        <taxon>Dikarya</taxon>
        <taxon>Ascomycota</taxon>
        <taxon>Pezizomycotina</taxon>
        <taxon>Dothideomycetes</taxon>
        <taxon>Dothideomycetidae</taxon>
        <taxon>Mycosphaerellales</taxon>
        <taxon>Mycosphaerellaceae</taxon>
        <taxon>Fulvia</taxon>
    </lineage>
</organism>
<evidence type="ECO:0000256" key="1">
    <source>
        <dbReference type="SAM" id="MobiDB-lite"/>
    </source>
</evidence>
<protein>
    <submittedName>
        <fullName evidence="2">Uncharacterized protein</fullName>
    </submittedName>
</protein>
<dbReference type="RefSeq" id="XP_047763324.1">
    <property type="nucleotide sequence ID" value="XM_047906840.1"/>
</dbReference>
<sequence>MPPKTAADNCPPCSKRKKSCWSTYPASTCLRSKKDQAEYGKQNGAGSAAAAIAEWNAQRAQEGKQEVAPMTSQVAASVKPTAQTTHPIEDTEPTGLAGDTKDKASDLEEMLKPLPFFDELPGTCAVCQERPSAHAFWCELHPMNQN</sequence>
<dbReference type="OrthoDB" id="10602526at2759"/>
<reference evidence="2" key="1">
    <citation type="submission" date="2021-12" db="EMBL/GenBank/DDBJ databases">
        <authorList>
            <person name="Zaccaron A."/>
            <person name="Stergiopoulos I."/>
        </authorList>
    </citation>
    <scope>NUCLEOTIDE SEQUENCE</scope>
    <source>
        <strain evidence="2">Race5_Kim</strain>
    </source>
</reference>
<accession>A0A9Q8PAM6</accession>
<evidence type="ECO:0000313" key="3">
    <source>
        <dbReference type="Proteomes" id="UP000756132"/>
    </source>
</evidence>
<reference evidence="2" key="2">
    <citation type="journal article" date="2022" name="Microb. Genom.">
        <title>A chromosome-scale genome assembly of the tomato pathogen Cladosporium fulvum reveals a compartmentalized genome architecture and the presence of a dispensable chromosome.</title>
        <authorList>
            <person name="Zaccaron A.Z."/>
            <person name="Chen L.H."/>
            <person name="Samaras A."/>
            <person name="Stergiopoulos I."/>
        </authorList>
    </citation>
    <scope>NUCLEOTIDE SEQUENCE</scope>
    <source>
        <strain evidence="2">Race5_Kim</strain>
    </source>
</reference>
<evidence type="ECO:0000313" key="2">
    <source>
        <dbReference type="EMBL" id="UJO18958.1"/>
    </source>
</evidence>